<dbReference type="Gene3D" id="3.10.450.50">
    <property type="match status" value="1"/>
</dbReference>
<evidence type="ECO:0000259" key="1">
    <source>
        <dbReference type="Pfam" id="PF13577"/>
    </source>
</evidence>
<accession>A0A846YIX6</accession>
<dbReference type="Proteomes" id="UP000570678">
    <property type="component" value="Unassembled WGS sequence"/>
</dbReference>
<dbReference type="NCBIfam" id="TIGR02246">
    <property type="entry name" value="SgcJ/EcaC family oxidoreductase"/>
    <property type="match status" value="1"/>
</dbReference>
<dbReference type="InterPro" id="IPR032710">
    <property type="entry name" value="NTF2-like_dom_sf"/>
</dbReference>
<evidence type="ECO:0000313" key="2">
    <source>
        <dbReference type="EMBL" id="NKY58843.1"/>
    </source>
</evidence>
<dbReference type="SUPFAM" id="SSF54427">
    <property type="entry name" value="NTF2-like"/>
    <property type="match status" value="1"/>
</dbReference>
<name>A0A846YIX6_9NOCA</name>
<protein>
    <submittedName>
        <fullName evidence="2">SgcJ/EcaC family oxidoreductase</fullName>
    </submittedName>
</protein>
<reference evidence="2 3" key="1">
    <citation type="submission" date="2020-04" db="EMBL/GenBank/DDBJ databases">
        <title>MicrobeNet Type strains.</title>
        <authorList>
            <person name="Nicholson A.C."/>
        </authorList>
    </citation>
    <scope>NUCLEOTIDE SEQUENCE [LARGE SCALE GENOMIC DNA]</scope>
    <source>
        <strain evidence="2 3">JCM 3332</strain>
    </source>
</reference>
<sequence>MSETAYERPSVEDSTVDHTADIAAIQQLVTDVETGYNTNDAELMVSGFTADAAAGNAVGTIIAGYDTLLDSARRGLAGFLADEYVRYAVTDIVFLRPDIAIAHKTARAVTEHGELIDRDPAMVALYVLVREDGRWWVAARQNTPVPAPA</sequence>
<dbReference type="EMBL" id="JAAXOT010000012">
    <property type="protein sequence ID" value="NKY58843.1"/>
    <property type="molecule type" value="Genomic_DNA"/>
</dbReference>
<dbReference type="InterPro" id="IPR037401">
    <property type="entry name" value="SnoaL-like"/>
</dbReference>
<comment type="caution">
    <text evidence="2">The sequence shown here is derived from an EMBL/GenBank/DDBJ whole genome shotgun (WGS) entry which is preliminary data.</text>
</comment>
<dbReference type="RefSeq" id="WP_062979607.1">
    <property type="nucleotide sequence ID" value="NZ_JAAXOT010000012.1"/>
</dbReference>
<dbReference type="InterPro" id="IPR011944">
    <property type="entry name" value="Steroid_delta5-4_isomerase"/>
</dbReference>
<proteinExistence type="predicted"/>
<dbReference type="AlphaFoldDB" id="A0A846YIX6"/>
<dbReference type="Pfam" id="PF13577">
    <property type="entry name" value="SnoaL_4"/>
    <property type="match status" value="1"/>
</dbReference>
<feature type="domain" description="SnoaL-like" evidence="1">
    <location>
        <begin position="18"/>
        <end position="140"/>
    </location>
</feature>
<evidence type="ECO:0000313" key="3">
    <source>
        <dbReference type="Proteomes" id="UP000570678"/>
    </source>
</evidence>
<gene>
    <name evidence="2" type="ORF">HGA15_22395</name>
</gene>
<keyword evidence="3" id="KW-1185">Reference proteome</keyword>
<organism evidence="2 3">
    <name type="scientific">Nocardia flavorosea</name>
    <dbReference type="NCBI Taxonomy" id="53429"/>
    <lineage>
        <taxon>Bacteria</taxon>
        <taxon>Bacillati</taxon>
        <taxon>Actinomycetota</taxon>
        <taxon>Actinomycetes</taxon>
        <taxon>Mycobacteriales</taxon>
        <taxon>Nocardiaceae</taxon>
        <taxon>Nocardia</taxon>
    </lineage>
</organism>